<dbReference type="AlphaFoldDB" id="A0AAD5T4B2"/>
<evidence type="ECO:0000313" key="2">
    <source>
        <dbReference type="EMBL" id="KAJ3126470.1"/>
    </source>
</evidence>
<sequence length="123" mass="13576">MEVLEIDDDDDDDDKEGEIINKEEDNSMPFFETSNRSKISEKTDDINNIAAPLPINPLFPPVSMISAVIGDNDEILQAINSVTSTPTSSLTTYIGLTYNQLQVASSSTVSTPIEMITQIVKWH</sequence>
<keyword evidence="3" id="KW-1185">Reference proteome</keyword>
<dbReference type="EMBL" id="JADGJH010000558">
    <property type="protein sequence ID" value="KAJ3126470.1"/>
    <property type="molecule type" value="Genomic_DNA"/>
</dbReference>
<reference evidence="2" key="1">
    <citation type="submission" date="2020-05" db="EMBL/GenBank/DDBJ databases">
        <title>Phylogenomic resolution of chytrid fungi.</title>
        <authorList>
            <person name="Stajich J.E."/>
            <person name="Amses K."/>
            <person name="Simmons R."/>
            <person name="Seto K."/>
            <person name="Myers J."/>
            <person name="Bonds A."/>
            <person name="Quandt C.A."/>
            <person name="Barry K."/>
            <person name="Liu P."/>
            <person name="Grigoriev I."/>
            <person name="Longcore J.E."/>
            <person name="James T.Y."/>
        </authorList>
    </citation>
    <scope>NUCLEOTIDE SEQUENCE</scope>
    <source>
        <strain evidence="2">JEL0513</strain>
    </source>
</reference>
<dbReference type="Proteomes" id="UP001211907">
    <property type="component" value="Unassembled WGS sequence"/>
</dbReference>
<name>A0AAD5T4B2_9FUNG</name>
<protein>
    <submittedName>
        <fullName evidence="2">Uncharacterized protein</fullName>
    </submittedName>
</protein>
<feature type="region of interest" description="Disordered" evidence="1">
    <location>
        <begin position="1"/>
        <end position="24"/>
    </location>
</feature>
<evidence type="ECO:0000256" key="1">
    <source>
        <dbReference type="SAM" id="MobiDB-lite"/>
    </source>
</evidence>
<organism evidence="2 3">
    <name type="scientific">Physocladia obscura</name>
    <dbReference type="NCBI Taxonomy" id="109957"/>
    <lineage>
        <taxon>Eukaryota</taxon>
        <taxon>Fungi</taxon>
        <taxon>Fungi incertae sedis</taxon>
        <taxon>Chytridiomycota</taxon>
        <taxon>Chytridiomycota incertae sedis</taxon>
        <taxon>Chytridiomycetes</taxon>
        <taxon>Chytridiales</taxon>
        <taxon>Chytriomycetaceae</taxon>
        <taxon>Physocladia</taxon>
    </lineage>
</organism>
<accession>A0AAD5T4B2</accession>
<feature type="compositionally biased region" description="Acidic residues" evidence="1">
    <location>
        <begin position="1"/>
        <end position="16"/>
    </location>
</feature>
<gene>
    <name evidence="2" type="ORF">HK100_010233</name>
</gene>
<comment type="caution">
    <text evidence="2">The sequence shown here is derived from an EMBL/GenBank/DDBJ whole genome shotgun (WGS) entry which is preliminary data.</text>
</comment>
<proteinExistence type="predicted"/>
<evidence type="ECO:0000313" key="3">
    <source>
        <dbReference type="Proteomes" id="UP001211907"/>
    </source>
</evidence>